<dbReference type="EMBL" id="QTJX01000007">
    <property type="protein sequence ID" value="RDY57698.1"/>
    <property type="molecule type" value="Genomic_DNA"/>
</dbReference>
<reference evidence="1 2" key="1">
    <citation type="submission" date="2018-08" db="EMBL/GenBank/DDBJ databases">
        <title>Muricauda nanhaiensis sp. nov., isolated from seawater of the South China Sea.</title>
        <authorList>
            <person name="Dang Y."/>
        </authorList>
    </citation>
    <scope>NUCLEOTIDE SEQUENCE [LARGE SCALE GENOMIC DNA]</scope>
    <source>
        <strain evidence="1 2">SM1704</strain>
    </source>
</reference>
<evidence type="ECO:0000313" key="1">
    <source>
        <dbReference type="EMBL" id="RDY57698.1"/>
    </source>
</evidence>
<evidence type="ECO:0000313" key="2">
    <source>
        <dbReference type="Proteomes" id="UP000261828"/>
    </source>
</evidence>
<accession>A0A371JL83</accession>
<dbReference type="RefSeq" id="WP_116185797.1">
    <property type="nucleotide sequence ID" value="NZ_QTJX01000007.1"/>
</dbReference>
<name>A0A371JL83_9FLAO</name>
<dbReference type="OrthoDB" id="1062081at2"/>
<gene>
    <name evidence="1" type="ORF">DX873_17510</name>
</gene>
<keyword evidence="2" id="KW-1185">Reference proteome</keyword>
<comment type="caution">
    <text evidence="1">The sequence shown here is derived from an EMBL/GenBank/DDBJ whole genome shotgun (WGS) entry which is preliminary data.</text>
</comment>
<sequence>MEETIIIQAVFIRETQNSWLLDCEGDEVWFPKSQCTFVNDREELSAPKWLLIEKFPGEHF</sequence>
<proteinExistence type="predicted"/>
<dbReference type="AlphaFoldDB" id="A0A371JL83"/>
<organism evidence="1 2">
    <name type="scientific">Flagellimonas nanhaiensis</name>
    <dbReference type="NCBI Taxonomy" id="2292706"/>
    <lineage>
        <taxon>Bacteria</taxon>
        <taxon>Pseudomonadati</taxon>
        <taxon>Bacteroidota</taxon>
        <taxon>Flavobacteriia</taxon>
        <taxon>Flavobacteriales</taxon>
        <taxon>Flavobacteriaceae</taxon>
        <taxon>Flagellimonas</taxon>
    </lineage>
</organism>
<dbReference type="Proteomes" id="UP000261828">
    <property type="component" value="Unassembled WGS sequence"/>
</dbReference>
<protein>
    <submittedName>
        <fullName evidence="1">Uncharacterized protein</fullName>
    </submittedName>
</protein>